<organism evidence="1">
    <name type="scientific">marine sediment metagenome</name>
    <dbReference type="NCBI Taxonomy" id="412755"/>
    <lineage>
        <taxon>unclassified sequences</taxon>
        <taxon>metagenomes</taxon>
        <taxon>ecological metagenomes</taxon>
    </lineage>
</organism>
<gene>
    <name evidence="1" type="ORF">LCGC14_2344280</name>
</gene>
<sequence length="28" mass="3018">MGYKSLIGALMSVSIIDTRQIDGKTFTA</sequence>
<reference evidence="1" key="1">
    <citation type="journal article" date="2015" name="Nature">
        <title>Complex archaea that bridge the gap between prokaryotes and eukaryotes.</title>
        <authorList>
            <person name="Spang A."/>
            <person name="Saw J.H."/>
            <person name="Jorgensen S.L."/>
            <person name="Zaremba-Niedzwiedzka K."/>
            <person name="Martijn J."/>
            <person name="Lind A.E."/>
            <person name="van Eijk R."/>
            <person name="Schleper C."/>
            <person name="Guy L."/>
            <person name="Ettema T.J."/>
        </authorList>
    </citation>
    <scope>NUCLEOTIDE SEQUENCE</scope>
</reference>
<comment type="caution">
    <text evidence="1">The sequence shown here is derived from an EMBL/GenBank/DDBJ whole genome shotgun (WGS) entry which is preliminary data.</text>
</comment>
<dbReference type="AlphaFoldDB" id="A0A0F9CBW2"/>
<protein>
    <submittedName>
        <fullName evidence="1">Uncharacterized protein</fullName>
    </submittedName>
</protein>
<proteinExistence type="predicted"/>
<name>A0A0F9CBW2_9ZZZZ</name>
<accession>A0A0F9CBW2</accession>
<evidence type="ECO:0000313" key="1">
    <source>
        <dbReference type="EMBL" id="KKL46564.1"/>
    </source>
</evidence>
<dbReference type="EMBL" id="LAZR01033985">
    <property type="protein sequence ID" value="KKL46564.1"/>
    <property type="molecule type" value="Genomic_DNA"/>
</dbReference>
<feature type="non-terminal residue" evidence="1">
    <location>
        <position position="28"/>
    </location>
</feature>